<sequence>MHIQKGLWQKEVISALIALLQPNEDVRALILKGSLANLHVQIDTWSDIDVIIVVTDGFLSSFFPTTSWLAPLGELYTFSQSSSELTGTTRACFTDFRRIDCVFIQESDFPKQTFYGEAIQSLFSRSPLIDDILAKAIFTVPPVPVVSSEQFEDMVNAFWFKGMLATSKVMRNDLLIATHLTLELIQDTCVLEMMLRDRELGTSHHREGGMGNTFIAQLNVTHSSYTPLGILESVERSSILFDSQASRWSAGYQERRYPLLAWINYAKETIAFQQHQE</sequence>
<dbReference type="Gene3D" id="3.30.460.10">
    <property type="entry name" value="Beta Polymerase, domain 2"/>
    <property type="match status" value="1"/>
</dbReference>
<dbReference type="Proteomes" id="UP000654345">
    <property type="component" value="Unassembled WGS sequence"/>
</dbReference>
<evidence type="ECO:0000313" key="2">
    <source>
        <dbReference type="Proteomes" id="UP000654345"/>
    </source>
</evidence>
<dbReference type="SUPFAM" id="SSF81301">
    <property type="entry name" value="Nucleotidyltransferase"/>
    <property type="match status" value="1"/>
</dbReference>
<gene>
    <name evidence="1" type="ORF">KSB_76530</name>
</gene>
<proteinExistence type="predicted"/>
<dbReference type="EMBL" id="BNJG01000003">
    <property type="protein sequence ID" value="GHO59178.1"/>
    <property type="molecule type" value="Genomic_DNA"/>
</dbReference>
<reference evidence="1 2" key="1">
    <citation type="journal article" date="2021" name="Int. J. Syst. Evol. Microbiol.">
        <title>Reticulibacter mediterranei gen. nov., sp. nov., within the new family Reticulibacteraceae fam. nov., and Ktedonospora formicarum gen. nov., sp. nov., Ktedonobacter robiniae sp. nov., Dictyobacter formicarum sp. nov. and Dictyobacter arantiisoli sp. nov., belonging to the class Ktedonobacteria.</title>
        <authorList>
            <person name="Yabe S."/>
            <person name="Zheng Y."/>
            <person name="Wang C.M."/>
            <person name="Sakai Y."/>
            <person name="Abe K."/>
            <person name="Yokota A."/>
            <person name="Donadio S."/>
            <person name="Cavaletti L."/>
            <person name="Monciardini P."/>
        </authorList>
    </citation>
    <scope>NUCLEOTIDE SEQUENCE [LARGE SCALE GENOMIC DNA]</scope>
    <source>
        <strain evidence="1 2">SOSP1-30</strain>
    </source>
</reference>
<dbReference type="Pfam" id="PF04439">
    <property type="entry name" value="Adenyl_transf"/>
    <property type="match status" value="1"/>
</dbReference>
<comment type="caution">
    <text evidence="1">The sequence shown here is derived from an EMBL/GenBank/DDBJ whole genome shotgun (WGS) entry which is preliminary data.</text>
</comment>
<dbReference type="RefSeq" id="WP_201375385.1">
    <property type="nucleotide sequence ID" value="NZ_BNJG01000003.1"/>
</dbReference>
<keyword evidence="2" id="KW-1185">Reference proteome</keyword>
<dbReference type="InterPro" id="IPR043519">
    <property type="entry name" value="NT_sf"/>
</dbReference>
<evidence type="ECO:0000313" key="1">
    <source>
        <dbReference type="EMBL" id="GHO59178.1"/>
    </source>
</evidence>
<accession>A0ABQ3V2M7</accession>
<evidence type="ECO:0008006" key="3">
    <source>
        <dbReference type="Google" id="ProtNLM"/>
    </source>
</evidence>
<protein>
    <recommendedName>
        <fullName evidence="3">Polymerase nucleotidyl transferase domain-containing protein</fullName>
    </recommendedName>
</protein>
<name>A0ABQ3V2M7_9CHLR</name>
<dbReference type="InterPro" id="IPR007530">
    <property type="entry name" value="Aminoglycoside_adenylylTfrase"/>
</dbReference>
<organism evidence="1 2">
    <name type="scientific">Ktedonobacter robiniae</name>
    <dbReference type="NCBI Taxonomy" id="2778365"/>
    <lineage>
        <taxon>Bacteria</taxon>
        <taxon>Bacillati</taxon>
        <taxon>Chloroflexota</taxon>
        <taxon>Ktedonobacteria</taxon>
        <taxon>Ktedonobacterales</taxon>
        <taxon>Ktedonobacteraceae</taxon>
        <taxon>Ktedonobacter</taxon>
    </lineage>
</organism>